<evidence type="ECO:0000313" key="2">
    <source>
        <dbReference type="EMBL" id="KAK7688949.1"/>
    </source>
</evidence>
<protein>
    <submittedName>
        <fullName evidence="2">Uncharacterized protein</fullName>
    </submittedName>
</protein>
<reference evidence="2 3" key="1">
    <citation type="submission" date="2022-09" db="EMBL/GenBank/DDBJ databases">
        <authorList>
            <person name="Palmer J.M."/>
        </authorList>
    </citation>
    <scope>NUCLEOTIDE SEQUENCE [LARGE SCALE GENOMIC DNA]</scope>
    <source>
        <strain evidence="2 3">DSM 7382</strain>
    </source>
</reference>
<dbReference type="Proteomes" id="UP001385951">
    <property type="component" value="Unassembled WGS sequence"/>
</dbReference>
<feature type="region of interest" description="Disordered" evidence="1">
    <location>
        <begin position="1"/>
        <end position="144"/>
    </location>
</feature>
<evidence type="ECO:0000256" key="1">
    <source>
        <dbReference type="SAM" id="MobiDB-lite"/>
    </source>
</evidence>
<dbReference type="AlphaFoldDB" id="A0AAW0GBD5"/>
<comment type="caution">
    <text evidence="2">The sequence shown here is derived from an EMBL/GenBank/DDBJ whole genome shotgun (WGS) entry which is preliminary data.</text>
</comment>
<name>A0AAW0GBD5_9APHY</name>
<sequence>MLDSWSLHNHFLDPSSSSDASSSHSRSSHLSILTSTSSSSSDAQIPSPLPSPAHSNASGSNKTNAFFGSPFADSLSPPPPPKGPSRASSTRSLRSRNADFFGAPSIDSQPTPPPSLRSLHPSPVASPGTSPPSSSPLSHTNILPPMARFFPSRQRYATIDGLPSRESSTHTRRDFLDLEAQSSTQAVNTSSPVETPSTPPPTTAFGPSSLPTPLPSTPVPRSEPQNPSTPLDTGDLIGDSTLTLEMLRTLGSGCVQQGLVSQRRKEPAGGVRAVQKT</sequence>
<organism evidence="2 3">
    <name type="scientific">Cerrena zonata</name>
    <dbReference type="NCBI Taxonomy" id="2478898"/>
    <lineage>
        <taxon>Eukaryota</taxon>
        <taxon>Fungi</taxon>
        <taxon>Dikarya</taxon>
        <taxon>Basidiomycota</taxon>
        <taxon>Agaricomycotina</taxon>
        <taxon>Agaricomycetes</taxon>
        <taxon>Polyporales</taxon>
        <taxon>Cerrenaceae</taxon>
        <taxon>Cerrena</taxon>
    </lineage>
</organism>
<proteinExistence type="predicted"/>
<gene>
    <name evidence="2" type="ORF">QCA50_007640</name>
</gene>
<feature type="region of interest" description="Disordered" evidence="1">
    <location>
        <begin position="182"/>
        <end position="239"/>
    </location>
</feature>
<feature type="compositionally biased region" description="Low complexity" evidence="1">
    <location>
        <begin position="116"/>
        <end position="128"/>
    </location>
</feature>
<feature type="compositionally biased region" description="Low complexity" evidence="1">
    <location>
        <begin position="14"/>
        <end position="46"/>
    </location>
</feature>
<keyword evidence="3" id="KW-1185">Reference proteome</keyword>
<accession>A0AAW0GBD5</accession>
<evidence type="ECO:0000313" key="3">
    <source>
        <dbReference type="Proteomes" id="UP001385951"/>
    </source>
</evidence>
<feature type="region of interest" description="Disordered" evidence="1">
    <location>
        <begin position="253"/>
        <end position="277"/>
    </location>
</feature>
<feature type="compositionally biased region" description="Polar residues" evidence="1">
    <location>
        <begin position="53"/>
        <end position="66"/>
    </location>
</feature>
<dbReference type="EMBL" id="JASBNA010000009">
    <property type="protein sequence ID" value="KAK7688949.1"/>
    <property type="molecule type" value="Genomic_DNA"/>
</dbReference>